<dbReference type="InterPro" id="IPR007893">
    <property type="entry name" value="Spore_coat_U/FanG"/>
</dbReference>
<dbReference type="EMBL" id="LDJJ01000031">
    <property type="protein sequence ID" value="KRG67476.1"/>
    <property type="molecule type" value="Genomic_DNA"/>
</dbReference>
<dbReference type="InterPro" id="IPR053167">
    <property type="entry name" value="Spore_coat_component"/>
</dbReference>
<dbReference type="AlphaFoldDB" id="A0A0R0CPR0"/>
<dbReference type="OrthoDB" id="8588792at2"/>
<dbReference type="Proteomes" id="UP000051863">
    <property type="component" value="Unassembled WGS sequence"/>
</dbReference>
<dbReference type="RefSeq" id="WP_057628482.1">
    <property type="nucleotide sequence ID" value="NZ_LDJJ01000031.1"/>
</dbReference>
<reference evidence="2 3" key="1">
    <citation type="submission" date="2015-05" db="EMBL/GenBank/DDBJ databases">
        <title>Genome sequencing and analysis of members of genus Stenotrophomonas.</title>
        <authorList>
            <person name="Patil P.P."/>
            <person name="Midha S."/>
            <person name="Patil P.B."/>
        </authorList>
    </citation>
    <scope>NUCLEOTIDE SEQUENCE [LARGE SCALE GENOMIC DNA]</scope>
    <source>
        <strain evidence="2 3">DSM 18941</strain>
    </source>
</reference>
<proteinExistence type="predicted"/>
<evidence type="ECO:0000313" key="3">
    <source>
        <dbReference type="Proteomes" id="UP000051863"/>
    </source>
</evidence>
<dbReference type="PATRIC" id="fig|405446.3.peg.1414"/>
<dbReference type="SMART" id="SM00972">
    <property type="entry name" value="SCPU"/>
    <property type="match status" value="2"/>
</dbReference>
<dbReference type="PANTHER" id="PTHR37089:SF3">
    <property type="entry name" value="EXPORTED PROTEIN"/>
    <property type="match status" value="1"/>
</dbReference>
<dbReference type="PANTHER" id="PTHR37089">
    <property type="entry name" value="PROTEIN U-RELATED"/>
    <property type="match status" value="1"/>
</dbReference>
<feature type="domain" description="Spore coat protein U/FanG" evidence="1">
    <location>
        <begin position="191"/>
        <end position="316"/>
    </location>
</feature>
<protein>
    <recommendedName>
        <fullName evidence="1">Spore coat protein U/FanG domain-containing protein</fullName>
    </recommendedName>
</protein>
<evidence type="ECO:0000259" key="1">
    <source>
        <dbReference type="Pfam" id="PF05229"/>
    </source>
</evidence>
<feature type="domain" description="Spore coat protein U/FanG" evidence="1">
    <location>
        <begin position="12"/>
        <end position="148"/>
    </location>
</feature>
<gene>
    <name evidence="2" type="ORF">ABB27_09660</name>
</gene>
<accession>A0A0R0CPR0</accession>
<sequence length="319" mass="34623">MFGLPLWLPLSQAEAAPYCSTSSSPSLNFGAVPATGYQDAQTAIVLNCNGGIGTLVTPAIFRVCLFIGTGTSGAMAPRLMSNGNGDFMRYDLYADAARSQPIGPQWSGYPLYSLTFRLAPRENLSFRIPIHGRVHAGQNLSGRFPYSDMPYNSFVRYSYGYIHTPTESDCRERYPGHLGAAGDIDFNWSGVQATVQRSCRISTLAQMNFGATSAFAGNREQTASLQLKCTRDVAWQVSLDEGLHAQSGDRFMASGDARRGYELYSDASRSSHWGNTQHSAVSGIGNGDMQRLTVYGQVPAQPSALPGNYQDTITVTLTY</sequence>
<comment type="caution">
    <text evidence="2">The sequence shown here is derived from an EMBL/GenBank/DDBJ whole genome shotgun (WGS) entry which is preliminary data.</text>
</comment>
<keyword evidence="3" id="KW-1185">Reference proteome</keyword>
<evidence type="ECO:0000313" key="2">
    <source>
        <dbReference type="EMBL" id="KRG67476.1"/>
    </source>
</evidence>
<dbReference type="Pfam" id="PF05229">
    <property type="entry name" value="SCPU"/>
    <property type="match status" value="2"/>
</dbReference>
<name>A0A0R0CPR0_9GAMM</name>
<organism evidence="2 3">
    <name type="scientific">Stenotrophomonas terrae</name>
    <dbReference type="NCBI Taxonomy" id="405446"/>
    <lineage>
        <taxon>Bacteria</taxon>
        <taxon>Pseudomonadati</taxon>
        <taxon>Pseudomonadota</taxon>
        <taxon>Gammaproteobacteria</taxon>
        <taxon>Lysobacterales</taxon>
        <taxon>Lysobacteraceae</taxon>
        <taxon>Stenotrophomonas</taxon>
    </lineage>
</organism>